<keyword evidence="9 13" id="KW-0238">DNA-binding</keyword>
<dbReference type="InterPro" id="IPR020563">
    <property type="entry name" value="X-over_junc_endoDNase_Mg_BS"/>
</dbReference>
<dbReference type="PANTHER" id="PTHR30194">
    <property type="entry name" value="CROSSOVER JUNCTION ENDODEOXYRIBONUCLEASE RUVC"/>
    <property type="match status" value="1"/>
</dbReference>
<keyword evidence="3 13" id="KW-0540">Nuclease</keyword>
<dbReference type="InterPro" id="IPR002176">
    <property type="entry name" value="X-over_junc_endoDNase_RuvC"/>
</dbReference>
<sequence length="178" mass="18916">MRVLGIDPGSRITGYGIVEQQGNRLVHVDNGAIFTDSAADFPGRLKRIFDGLCSVIAQYRPDEVAVENIFFSTNAQSALKLGQARGAAIVAAVHAGLPVAEYTALQVKQAVVGQGRAEKSQVQKMLKALLGLPEIAQADASDALAVAVCHINSFALKQMTGSAKPASRKPTSWRDMKL</sequence>
<evidence type="ECO:0000313" key="16">
    <source>
        <dbReference type="Proteomes" id="UP000324298"/>
    </source>
</evidence>
<comment type="subcellular location">
    <subcellularLocation>
        <location evidence="13">Cytoplasm</location>
    </subcellularLocation>
</comment>
<evidence type="ECO:0000256" key="7">
    <source>
        <dbReference type="ARBA" id="ARBA00022801"/>
    </source>
</evidence>
<comment type="subunit">
    <text evidence="13">Homodimer which binds Holliday junction (HJ) DNA. The HJ becomes 2-fold symmetrical on binding to RuvC with unstacked arms; it has a different conformation from HJ DNA in complex with RuvA. In the full resolvosome a probable DNA-RuvA(4)-RuvB(12)-RuvC(2) complex forms which resolves the HJ.</text>
</comment>
<dbReference type="GO" id="GO:0003677">
    <property type="term" value="F:DNA binding"/>
    <property type="evidence" value="ECO:0007669"/>
    <property type="project" value="UniProtKB-KW"/>
</dbReference>
<evidence type="ECO:0000256" key="6">
    <source>
        <dbReference type="ARBA" id="ARBA00022763"/>
    </source>
</evidence>
<evidence type="ECO:0000256" key="13">
    <source>
        <dbReference type="HAMAP-Rule" id="MF_00034"/>
    </source>
</evidence>
<evidence type="ECO:0000256" key="11">
    <source>
        <dbReference type="ARBA" id="ARBA00023204"/>
    </source>
</evidence>
<keyword evidence="2 13" id="KW-0963">Cytoplasm</keyword>
<dbReference type="EMBL" id="SRSD01000012">
    <property type="protein sequence ID" value="KAA0888149.1"/>
    <property type="molecule type" value="Genomic_DNA"/>
</dbReference>
<evidence type="ECO:0000256" key="10">
    <source>
        <dbReference type="ARBA" id="ARBA00023172"/>
    </source>
</evidence>
<dbReference type="OrthoDB" id="9805499at2"/>
<keyword evidence="8 13" id="KW-0460">Magnesium</keyword>
<dbReference type="Gene3D" id="3.30.420.10">
    <property type="entry name" value="Ribonuclease H-like superfamily/Ribonuclease H"/>
    <property type="match status" value="1"/>
</dbReference>
<keyword evidence="11 13" id="KW-0234">DNA repair</keyword>
<dbReference type="GO" id="GO:0000287">
    <property type="term" value="F:magnesium ion binding"/>
    <property type="evidence" value="ECO:0007669"/>
    <property type="project" value="UniProtKB-UniRule"/>
</dbReference>
<dbReference type="SUPFAM" id="SSF53098">
    <property type="entry name" value="Ribonuclease H-like"/>
    <property type="match status" value="1"/>
</dbReference>
<organism evidence="15 16">
    <name type="scientific">Oryzomonas rubra</name>
    <dbReference type="NCBI Taxonomy" id="2509454"/>
    <lineage>
        <taxon>Bacteria</taxon>
        <taxon>Pseudomonadati</taxon>
        <taxon>Thermodesulfobacteriota</taxon>
        <taxon>Desulfuromonadia</taxon>
        <taxon>Geobacterales</taxon>
        <taxon>Geobacteraceae</taxon>
        <taxon>Oryzomonas</taxon>
    </lineage>
</organism>
<comment type="function">
    <text evidence="13">The RuvA-RuvB-RuvC complex processes Holliday junction (HJ) DNA during genetic recombination and DNA repair. Endonuclease that resolves HJ intermediates. Cleaves cruciform DNA by making single-stranded nicks across the HJ at symmetrical positions within the homologous arms, yielding a 5'-phosphate and a 3'-hydroxyl group; requires a central core of homology in the junction. The consensus cleavage sequence is 5'-(A/T)TT(C/G)-3'. Cleavage occurs on the 3'-side of the TT dinucleotide at the point of strand exchange. HJ branch migration catalyzed by RuvA-RuvB allows RuvC to scan DNA until it finds its consensus sequence, where it cleaves and resolves the cruciform DNA.</text>
</comment>
<feature type="binding site" evidence="13">
    <location>
        <position position="139"/>
    </location>
    <ligand>
        <name>Mg(2+)</name>
        <dbReference type="ChEBI" id="CHEBI:18420"/>
        <label>1</label>
    </ligand>
</feature>
<comment type="caution">
    <text evidence="15">The sequence shown here is derived from an EMBL/GenBank/DDBJ whole genome shotgun (WGS) entry which is preliminary data.</text>
</comment>
<dbReference type="InterPro" id="IPR036397">
    <property type="entry name" value="RNaseH_sf"/>
</dbReference>
<dbReference type="FunFam" id="3.30.420.10:FF:000002">
    <property type="entry name" value="Crossover junction endodeoxyribonuclease RuvC"/>
    <property type="match status" value="1"/>
</dbReference>
<feature type="binding site" evidence="13">
    <location>
        <position position="7"/>
    </location>
    <ligand>
        <name>Mg(2+)</name>
        <dbReference type="ChEBI" id="CHEBI:18420"/>
        <label>1</label>
    </ligand>
</feature>
<dbReference type="RefSeq" id="WP_149309773.1">
    <property type="nucleotide sequence ID" value="NZ_SRSD01000012.1"/>
</dbReference>
<dbReference type="GO" id="GO:0006281">
    <property type="term" value="P:DNA repair"/>
    <property type="evidence" value="ECO:0007669"/>
    <property type="project" value="UniProtKB-UniRule"/>
</dbReference>
<dbReference type="AlphaFoldDB" id="A0A5A9X7H7"/>
<evidence type="ECO:0000256" key="8">
    <source>
        <dbReference type="ARBA" id="ARBA00022842"/>
    </source>
</evidence>
<dbReference type="Proteomes" id="UP000324298">
    <property type="component" value="Unassembled WGS sequence"/>
</dbReference>
<evidence type="ECO:0000256" key="4">
    <source>
        <dbReference type="ARBA" id="ARBA00022723"/>
    </source>
</evidence>
<dbReference type="GO" id="GO:0006310">
    <property type="term" value="P:DNA recombination"/>
    <property type="evidence" value="ECO:0007669"/>
    <property type="project" value="UniProtKB-UniRule"/>
</dbReference>
<evidence type="ECO:0000256" key="14">
    <source>
        <dbReference type="NCBIfam" id="TIGR00228"/>
    </source>
</evidence>
<evidence type="ECO:0000256" key="2">
    <source>
        <dbReference type="ARBA" id="ARBA00022490"/>
    </source>
</evidence>
<dbReference type="NCBIfam" id="TIGR00228">
    <property type="entry name" value="ruvC"/>
    <property type="match status" value="1"/>
</dbReference>
<accession>A0A5A9X7H7</accession>
<dbReference type="GO" id="GO:0005737">
    <property type="term" value="C:cytoplasm"/>
    <property type="evidence" value="ECO:0007669"/>
    <property type="project" value="UniProtKB-SubCell"/>
</dbReference>
<feature type="active site" evidence="13">
    <location>
        <position position="67"/>
    </location>
</feature>
<protein>
    <recommendedName>
        <fullName evidence="13 14">Crossover junction endodeoxyribonuclease RuvC</fullName>
        <ecNumber evidence="13 14">3.1.21.10</ecNumber>
    </recommendedName>
    <alternativeName>
        <fullName evidence="13">Holliday junction nuclease RuvC</fullName>
    </alternativeName>
    <alternativeName>
        <fullName evidence="13">Holliday junction resolvase RuvC</fullName>
    </alternativeName>
</protein>
<evidence type="ECO:0000256" key="5">
    <source>
        <dbReference type="ARBA" id="ARBA00022759"/>
    </source>
</evidence>
<reference evidence="15 16" key="1">
    <citation type="submission" date="2019-04" db="EMBL/GenBank/DDBJ databases">
        <title>Geobacter ruber sp. nov., ferric-reducing bacteria isolated from paddy soil.</title>
        <authorList>
            <person name="Xu Z."/>
            <person name="Masuda Y."/>
            <person name="Itoh H."/>
            <person name="Senoo K."/>
        </authorList>
    </citation>
    <scope>NUCLEOTIDE SEQUENCE [LARGE SCALE GENOMIC DNA]</scope>
    <source>
        <strain evidence="15 16">Red88</strain>
    </source>
</reference>
<keyword evidence="7 13" id="KW-0378">Hydrolase</keyword>
<comment type="similarity">
    <text evidence="1 13">Belongs to the RuvC family.</text>
</comment>
<feature type="active site" evidence="13">
    <location>
        <position position="139"/>
    </location>
</feature>
<gene>
    <name evidence="13 15" type="primary">ruvC</name>
    <name evidence="15" type="ORF">ET418_17285</name>
</gene>
<evidence type="ECO:0000256" key="9">
    <source>
        <dbReference type="ARBA" id="ARBA00023125"/>
    </source>
</evidence>
<dbReference type="PROSITE" id="PS01321">
    <property type="entry name" value="RUVC"/>
    <property type="match status" value="1"/>
</dbReference>
<dbReference type="EC" id="3.1.21.10" evidence="13 14"/>
<keyword evidence="4 13" id="KW-0479">Metal-binding</keyword>
<dbReference type="InterPro" id="IPR012337">
    <property type="entry name" value="RNaseH-like_sf"/>
</dbReference>
<keyword evidence="6 13" id="KW-0227">DNA damage</keyword>
<dbReference type="PRINTS" id="PR00696">
    <property type="entry name" value="RSOLVASERUVC"/>
</dbReference>
<dbReference type="NCBIfam" id="NF000711">
    <property type="entry name" value="PRK00039.2-1"/>
    <property type="match status" value="1"/>
</dbReference>
<comment type="cofactor">
    <cofactor evidence="13">
        <name>Mg(2+)</name>
        <dbReference type="ChEBI" id="CHEBI:18420"/>
    </cofactor>
    <text evidence="13">Binds 2 Mg(2+) ion per subunit.</text>
</comment>
<evidence type="ECO:0000313" key="15">
    <source>
        <dbReference type="EMBL" id="KAA0888149.1"/>
    </source>
</evidence>
<dbReference type="Pfam" id="PF02075">
    <property type="entry name" value="RuvC"/>
    <property type="match status" value="1"/>
</dbReference>
<keyword evidence="10 13" id="KW-0233">DNA recombination</keyword>
<name>A0A5A9X7H7_9BACT</name>
<proteinExistence type="inferred from homology"/>
<dbReference type="PANTHER" id="PTHR30194:SF3">
    <property type="entry name" value="CROSSOVER JUNCTION ENDODEOXYRIBONUCLEASE RUVC"/>
    <property type="match status" value="1"/>
</dbReference>
<dbReference type="HAMAP" id="MF_00034">
    <property type="entry name" value="RuvC"/>
    <property type="match status" value="1"/>
</dbReference>
<dbReference type="CDD" id="cd16962">
    <property type="entry name" value="RuvC"/>
    <property type="match status" value="1"/>
</dbReference>
<keyword evidence="16" id="KW-1185">Reference proteome</keyword>
<dbReference type="GO" id="GO:0048476">
    <property type="term" value="C:Holliday junction resolvase complex"/>
    <property type="evidence" value="ECO:0007669"/>
    <property type="project" value="UniProtKB-UniRule"/>
</dbReference>
<evidence type="ECO:0000256" key="1">
    <source>
        <dbReference type="ARBA" id="ARBA00009518"/>
    </source>
</evidence>
<keyword evidence="5 13" id="KW-0255">Endonuclease</keyword>
<dbReference type="GO" id="GO:0008821">
    <property type="term" value="F:crossover junction DNA endonuclease activity"/>
    <property type="evidence" value="ECO:0007669"/>
    <property type="project" value="UniProtKB-UniRule"/>
</dbReference>
<evidence type="ECO:0000256" key="3">
    <source>
        <dbReference type="ARBA" id="ARBA00022722"/>
    </source>
</evidence>
<feature type="active site" evidence="13">
    <location>
        <position position="7"/>
    </location>
</feature>
<feature type="binding site" evidence="13">
    <location>
        <position position="67"/>
    </location>
    <ligand>
        <name>Mg(2+)</name>
        <dbReference type="ChEBI" id="CHEBI:18420"/>
        <label>2</label>
    </ligand>
</feature>
<evidence type="ECO:0000256" key="12">
    <source>
        <dbReference type="ARBA" id="ARBA00029354"/>
    </source>
</evidence>
<comment type="catalytic activity">
    <reaction evidence="12 13">
        <text>Endonucleolytic cleavage at a junction such as a reciprocal single-stranded crossover between two homologous DNA duplexes (Holliday junction).</text>
        <dbReference type="EC" id="3.1.21.10"/>
    </reaction>
</comment>